<sequence>MGQNGRFGSAMAKAMTAAHWSLRSYRRGHDDLDQMAQGADVIVVAAVPPYHQWAAQLPALHAAVQRAAKASGALVLLPCNVYVYGAGSGPLWTAETPHAATNPLGRLRVEIEDSYARAGVRTLILRAGDFLDTKPSGNWFDRLMTPGLARGVLRYPGSPDVPHAWAYLPDMARAALGLLGDHRRMTGVNEVLFPGYTLTGAQLAEALGEVMGRPVTLRPFAWWQLHLLRPFMPVLGGLLEMRYLWDMPHRLDGTGFERALPDFSPTPLVQALTASTAHLRA</sequence>
<proteinExistence type="predicted"/>
<dbReference type="EMBL" id="FWFU01000002">
    <property type="protein sequence ID" value="SLN41160.1"/>
    <property type="molecule type" value="Genomic_DNA"/>
</dbReference>
<reference evidence="1 2" key="1">
    <citation type="submission" date="2017-03" db="EMBL/GenBank/DDBJ databases">
        <authorList>
            <person name="Afonso C.L."/>
            <person name="Miller P.J."/>
            <person name="Scott M.A."/>
            <person name="Spackman E."/>
            <person name="Goraichik I."/>
            <person name="Dimitrov K.M."/>
            <person name="Suarez D.L."/>
            <person name="Swayne D.E."/>
        </authorList>
    </citation>
    <scope>NUCLEOTIDE SEQUENCE [LARGE SCALE GENOMIC DNA]</scope>
    <source>
        <strain evidence="1 2">CECT 8110</strain>
    </source>
</reference>
<accession>A0A1X6Z620</accession>
<dbReference type="Gene3D" id="3.40.50.720">
    <property type="entry name" value="NAD(P)-binding Rossmann-like Domain"/>
    <property type="match status" value="1"/>
</dbReference>
<protein>
    <recommendedName>
        <fullName evidence="3">RmlD substrate binding domain protein</fullName>
    </recommendedName>
</protein>
<name>A0A1X6Z620_9RHOB</name>
<dbReference type="AlphaFoldDB" id="A0A1X6Z620"/>
<organism evidence="1 2">
    <name type="scientific">Roseovarius halotolerans</name>
    <dbReference type="NCBI Taxonomy" id="505353"/>
    <lineage>
        <taxon>Bacteria</taxon>
        <taxon>Pseudomonadati</taxon>
        <taxon>Pseudomonadota</taxon>
        <taxon>Alphaproteobacteria</taxon>
        <taxon>Rhodobacterales</taxon>
        <taxon>Roseobacteraceae</taxon>
        <taxon>Roseovarius</taxon>
    </lineage>
</organism>
<dbReference type="Proteomes" id="UP000193207">
    <property type="component" value="Unassembled WGS sequence"/>
</dbReference>
<dbReference type="InterPro" id="IPR036291">
    <property type="entry name" value="NAD(P)-bd_dom_sf"/>
</dbReference>
<dbReference type="RefSeq" id="WP_245962799.1">
    <property type="nucleotide sequence ID" value="NZ_FWFU01000002.1"/>
</dbReference>
<evidence type="ECO:0000313" key="1">
    <source>
        <dbReference type="EMBL" id="SLN41160.1"/>
    </source>
</evidence>
<evidence type="ECO:0008006" key="3">
    <source>
        <dbReference type="Google" id="ProtNLM"/>
    </source>
</evidence>
<gene>
    <name evidence="1" type="ORF">ROH8110_02205</name>
</gene>
<evidence type="ECO:0000313" key="2">
    <source>
        <dbReference type="Proteomes" id="UP000193207"/>
    </source>
</evidence>
<keyword evidence="2" id="KW-1185">Reference proteome</keyword>
<dbReference type="SUPFAM" id="SSF51735">
    <property type="entry name" value="NAD(P)-binding Rossmann-fold domains"/>
    <property type="match status" value="1"/>
</dbReference>